<dbReference type="EMBL" id="BARU01020757">
    <property type="protein sequence ID" value="GAH52698.1"/>
    <property type="molecule type" value="Genomic_DNA"/>
</dbReference>
<comment type="caution">
    <text evidence="2">The sequence shown here is derived from an EMBL/GenBank/DDBJ whole genome shotgun (WGS) entry which is preliminary data.</text>
</comment>
<accession>X1I567</accession>
<proteinExistence type="predicted"/>
<protein>
    <submittedName>
        <fullName evidence="2">Uncharacterized protein</fullName>
    </submittedName>
</protein>
<name>X1I567_9ZZZZ</name>
<reference evidence="2" key="1">
    <citation type="journal article" date="2014" name="Front. Microbiol.">
        <title>High frequency of phylogenetically diverse reductive dehalogenase-homologous genes in deep subseafloor sedimentary metagenomes.</title>
        <authorList>
            <person name="Kawai M."/>
            <person name="Futagami T."/>
            <person name="Toyoda A."/>
            <person name="Takaki Y."/>
            <person name="Nishi S."/>
            <person name="Hori S."/>
            <person name="Arai W."/>
            <person name="Tsubouchi T."/>
            <person name="Morono Y."/>
            <person name="Uchiyama I."/>
            <person name="Ito T."/>
            <person name="Fujiyama A."/>
            <person name="Inagaki F."/>
            <person name="Takami H."/>
        </authorList>
    </citation>
    <scope>NUCLEOTIDE SEQUENCE</scope>
    <source>
        <strain evidence="2">Expedition CK06-06</strain>
    </source>
</reference>
<sequence length="46" mass="5173">MNHLVEQVQRSGVVVDGNGNERPPFPMSMSAEEGREIYEVLRDIDA</sequence>
<organism evidence="2">
    <name type="scientific">marine sediment metagenome</name>
    <dbReference type="NCBI Taxonomy" id="412755"/>
    <lineage>
        <taxon>unclassified sequences</taxon>
        <taxon>metagenomes</taxon>
        <taxon>ecological metagenomes</taxon>
    </lineage>
</organism>
<gene>
    <name evidence="2" type="ORF">S03H2_34045</name>
</gene>
<evidence type="ECO:0000313" key="2">
    <source>
        <dbReference type="EMBL" id="GAH52698.1"/>
    </source>
</evidence>
<evidence type="ECO:0000256" key="1">
    <source>
        <dbReference type="SAM" id="MobiDB-lite"/>
    </source>
</evidence>
<dbReference type="AlphaFoldDB" id="X1I567"/>
<feature type="region of interest" description="Disordered" evidence="1">
    <location>
        <begin position="1"/>
        <end position="31"/>
    </location>
</feature>